<evidence type="ECO:0000313" key="2">
    <source>
        <dbReference type="Proteomes" id="UP000008457"/>
    </source>
</evidence>
<name>F3ZVE6_MAHA5</name>
<evidence type="ECO:0000313" key="1">
    <source>
        <dbReference type="EMBL" id="AEE95296.1"/>
    </source>
</evidence>
<organism evidence="1 2">
    <name type="scientific">Mahella australiensis (strain DSM 15567 / CIP 107919 / 50-1 BON)</name>
    <dbReference type="NCBI Taxonomy" id="697281"/>
    <lineage>
        <taxon>Bacteria</taxon>
        <taxon>Bacillati</taxon>
        <taxon>Bacillota</taxon>
        <taxon>Clostridia</taxon>
        <taxon>Thermoanaerobacterales</taxon>
        <taxon>Thermoanaerobacterales Family IV. Incertae Sedis</taxon>
        <taxon>Mahella</taxon>
    </lineage>
</organism>
<reference evidence="2" key="1">
    <citation type="submission" date="2010-11" db="EMBL/GenBank/DDBJ databases">
        <title>The complete genome of Mahella australiensis DSM 15567.</title>
        <authorList>
            <consortium name="US DOE Joint Genome Institute (JGI-PGF)"/>
            <person name="Lucas S."/>
            <person name="Copeland A."/>
            <person name="Lapidus A."/>
            <person name="Bruce D."/>
            <person name="Goodwin L."/>
            <person name="Pitluck S."/>
            <person name="Kyrpides N."/>
            <person name="Mavromatis K."/>
            <person name="Pagani I."/>
            <person name="Ivanova N."/>
            <person name="Teshima H."/>
            <person name="Brettin T."/>
            <person name="Detter J.C."/>
            <person name="Han C."/>
            <person name="Tapia R."/>
            <person name="Land M."/>
            <person name="Hauser L."/>
            <person name="Markowitz V."/>
            <person name="Cheng J.-F."/>
            <person name="Hugenholtz P."/>
            <person name="Woyke T."/>
            <person name="Wu D."/>
            <person name="Spring S."/>
            <person name="Pukall R."/>
            <person name="Steenblock K."/>
            <person name="Schneider S."/>
            <person name="Klenk H.-P."/>
            <person name="Eisen J.A."/>
        </authorList>
    </citation>
    <scope>NUCLEOTIDE SEQUENCE [LARGE SCALE GENOMIC DNA]</scope>
    <source>
        <strain evidence="2">DSM 15567 / CIP 107919 / 50-1 BON</strain>
    </source>
</reference>
<reference evidence="1 2" key="2">
    <citation type="journal article" date="2011" name="Stand. Genomic Sci.">
        <title>Complete genome sequence of Mahella australiensis type strain (50-1 BON).</title>
        <authorList>
            <person name="Sikorski J."/>
            <person name="Teshima H."/>
            <person name="Nolan M."/>
            <person name="Lucas S."/>
            <person name="Hammon N."/>
            <person name="Deshpande S."/>
            <person name="Cheng J.F."/>
            <person name="Pitluck S."/>
            <person name="Liolios K."/>
            <person name="Pagani I."/>
            <person name="Ivanova N."/>
            <person name="Huntemann M."/>
            <person name="Mavromatis K."/>
            <person name="Ovchinikova G."/>
            <person name="Pati A."/>
            <person name="Tapia R."/>
            <person name="Han C."/>
            <person name="Goodwin L."/>
            <person name="Chen A."/>
            <person name="Palaniappan K."/>
            <person name="Land M."/>
            <person name="Hauser L."/>
            <person name="Ngatchou-Djao O.D."/>
            <person name="Rohde M."/>
            <person name="Pukall R."/>
            <person name="Spring S."/>
            <person name="Abt B."/>
            <person name="Goker M."/>
            <person name="Detter J.C."/>
            <person name="Woyke T."/>
            <person name="Bristow J."/>
            <person name="Markowitz V."/>
            <person name="Hugenholtz P."/>
            <person name="Eisen J.A."/>
            <person name="Kyrpides N.C."/>
            <person name="Klenk H.P."/>
            <person name="Lapidus A."/>
        </authorList>
    </citation>
    <scope>NUCLEOTIDE SEQUENCE [LARGE SCALE GENOMIC DNA]</scope>
    <source>
        <strain evidence="2">DSM 15567 / CIP 107919 / 50-1 BON</strain>
    </source>
</reference>
<dbReference type="Proteomes" id="UP000008457">
    <property type="component" value="Chromosome"/>
</dbReference>
<dbReference type="HOGENOM" id="CLU_2288113_0_0_9"/>
<accession>F3ZVE6</accession>
<dbReference type="RefSeq" id="WP_013779730.1">
    <property type="nucleotide sequence ID" value="NC_015520.1"/>
</dbReference>
<dbReference type="KEGG" id="mas:Mahau_0073"/>
<dbReference type="EMBL" id="CP002360">
    <property type="protein sequence ID" value="AEE95296.1"/>
    <property type="molecule type" value="Genomic_DNA"/>
</dbReference>
<protein>
    <submittedName>
        <fullName evidence="1">Uncharacterized protein</fullName>
    </submittedName>
</protein>
<keyword evidence="2" id="KW-1185">Reference proteome</keyword>
<sequence>MLKKLWEDLPKGMELINKEHELPEGPTPISLADGNYVAAIRMALNMLPVVVRVKECVVTELDGMMPEVKLTLIIEGEKERGEVNADSSVFTAEQDICGERQ</sequence>
<dbReference type="AlphaFoldDB" id="F3ZVE6"/>
<proteinExistence type="predicted"/>
<gene>
    <name evidence="1" type="ordered locus">Mahau_0073</name>
</gene>
<dbReference type="STRING" id="697281.Mahau_0073"/>